<keyword evidence="1" id="KW-0472">Membrane</keyword>
<dbReference type="EMBL" id="CAJVPK010000594">
    <property type="protein sequence ID" value="CAG8530101.1"/>
    <property type="molecule type" value="Genomic_DNA"/>
</dbReference>
<accession>A0A9N9AEH8</accession>
<keyword evidence="1" id="KW-1133">Transmembrane helix</keyword>
<gene>
    <name evidence="2" type="ORF">DEBURN_LOCUS6097</name>
</gene>
<feature type="transmembrane region" description="Helical" evidence="1">
    <location>
        <begin position="134"/>
        <end position="158"/>
    </location>
</feature>
<dbReference type="PANTHER" id="PTHR37474:SF1">
    <property type="entry name" value="2'-5' RNA LIGASE FAMILY PROTEIN"/>
    <property type="match status" value="1"/>
</dbReference>
<dbReference type="AlphaFoldDB" id="A0A9N9AEH8"/>
<reference evidence="2" key="1">
    <citation type="submission" date="2021-06" db="EMBL/GenBank/DDBJ databases">
        <authorList>
            <person name="Kallberg Y."/>
            <person name="Tangrot J."/>
            <person name="Rosling A."/>
        </authorList>
    </citation>
    <scope>NUCLEOTIDE SEQUENCE</scope>
    <source>
        <strain evidence="2">AZ414A</strain>
    </source>
</reference>
<dbReference type="OrthoDB" id="10263155at2759"/>
<evidence type="ECO:0000256" key="1">
    <source>
        <dbReference type="SAM" id="Phobius"/>
    </source>
</evidence>
<dbReference type="PANTHER" id="PTHR37474">
    <property type="entry name" value="RNA LIGASE/CYCLIC NUCLEOTIDE PHOSPHODIESTERASE"/>
    <property type="match status" value="1"/>
</dbReference>
<dbReference type="Gene3D" id="3.90.1140.10">
    <property type="entry name" value="Cyclic phosphodiesterase"/>
    <property type="match status" value="1"/>
</dbReference>
<evidence type="ECO:0000313" key="3">
    <source>
        <dbReference type="Proteomes" id="UP000789706"/>
    </source>
</evidence>
<protein>
    <submittedName>
        <fullName evidence="2">1622_t:CDS:1</fullName>
    </submittedName>
</protein>
<dbReference type="Pfam" id="PF13563">
    <property type="entry name" value="2_5_RNA_ligase2"/>
    <property type="match status" value="1"/>
</dbReference>
<evidence type="ECO:0000313" key="2">
    <source>
        <dbReference type="EMBL" id="CAG8530101.1"/>
    </source>
</evidence>
<name>A0A9N9AEH8_9GLOM</name>
<organism evidence="2 3">
    <name type="scientific">Diversispora eburnea</name>
    <dbReference type="NCBI Taxonomy" id="1213867"/>
    <lineage>
        <taxon>Eukaryota</taxon>
        <taxon>Fungi</taxon>
        <taxon>Fungi incertae sedis</taxon>
        <taxon>Mucoromycota</taxon>
        <taxon>Glomeromycotina</taxon>
        <taxon>Glomeromycetes</taxon>
        <taxon>Diversisporales</taxon>
        <taxon>Diversisporaceae</taxon>
        <taxon>Diversispora</taxon>
    </lineage>
</organism>
<keyword evidence="3" id="KW-1185">Reference proteome</keyword>
<dbReference type="Proteomes" id="UP000789706">
    <property type="component" value="Unassembled WGS sequence"/>
</dbReference>
<sequence>MAILVLNFTTQPPGIYEEYKEVEYVPIPVLEFSAEFNFNIAYSIPPSITSSETRHNSTFTNFNDGLNKYYLRRNNFYTLRISNNQRKTFTSNGLSGLQIIKPHYDKQNYLTTTIMHNSTFCIIKVEPASFIMKVLELIGLLGGIWVLASGFYALLFGVDIIRPWGLIQTYLCGSSSQNSEVKKNDNVGGGEYNNKPIMIQSPNASTDSTTIATTSSILTTPTKNVDEYLSQTGLGYISGRSIRSGCSSAPISLVNAFDIRELEILIQSVNSIEPFKIEFQELDYFLFGKSSSTVWLKPKTEPNVEKKEKESNFGFQEFDDLIKVGSKGFEPHLSLAQEAIKKFSKIFSNEPIKFELKEIYWITREGYNDPFKIFAKIGLGKDGIAVIEKK</sequence>
<keyword evidence="1" id="KW-0812">Transmembrane</keyword>
<proteinExistence type="predicted"/>
<comment type="caution">
    <text evidence="2">The sequence shown here is derived from an EMBL/GenBank/DDBJ whole genome shotgun (WGS) entry which is preliminary data.</text>
</comment>